<evidence type="ECO:0000259" key="2">
    <source>
        <dbReference type="PROSITE" id="PS51707"/>
    </source>
</evidence>
<evidence type="ECO:0000313" key="4">
    <source>
        <dbReference type="Proteomes" id="UP000294829"/>
    </source>
</evidence>
<dbReference type="Gene3D" id="2.40.320.10">
    <property type="entry name" value="Hypothetical Protein Pfu-838710-001"/>
    <property type="match status" value="1"/>
</dbReference>
<dbReference type="Pfam" id="PF01928">
    <property type="entry name" value="CYTH"/>
    <property type="match status" value="1"/>
</dbReference>
<feature type="domain" description="CYTH" evidence="2">
    <location>
        <begin position="2"/>
        <end position="147"/>
    </location>
</feature>
<dbReference type="PIRSF" id="PIRSF016487">
    <property type="entry name" value="CYTH_UCP016487"/>
    <property type="match status" value="1"/>
</dbReference>
<dbReference type="RefSeq" id="WP_133325615.1">
    <property type="nucleotide sequence ID" value="NZ_SMYL01000001.1"/>
</dbReference>
<dbReference type="AlphaFoldDB" id="A0A4R5W6I5"/>
<keyword evidence="4" id="KW-1185">Reference proteome</keyword>
<evidence type="ECO:0000256" key="1">
    <source>
        <dbReference type="PIRSR" id="PIRSR016487-1"/>
    </source>
</evidence>
<gene>
    <name evidence="3" type="ORF">E2I14_04015</name>
</gene>
<organism evidence="3 4">
    <name type="scientific">Sapientia aquatica</name>
    <dbReference type="NCBI Taxonomy" id="1549640"/>
    <lineage>
        <taxon>Bacteria</taxon>
        <taxon>Pseudomonadati</taxon>
        <taxon>Pseudomonadota</taxon>
        <taxon>Betaproteobacteria</taxon>
        <taxon>Burkholderiales</taxon>
        <taxon>Oxalobacteraceae</taxon>
        <taxon>Sapientia</taxon>
    </lineage>
</organism>
<comment type="caution">
    <text evidence="3">The sequence shown here is derived from an EMBL/GenBank/DDBJ whole genome shotgun (WGS) entry which is preliminary data.</text>
</comment>
<dbReference type="PANTHER" id="PTHR40114">
    <property type="entry name" value="SLR0698 PROTEIN"/>
    <property type="match status" value="1"/>
</dbReference>
<accession>A0A4R5W6I5</accession>
<dbReference type="OrthoDB" id="9805588at2"/>
<dbReference type="CDD" id="cd07891">
    <property type="entry name" value="CYTH-like_CthTTM-like_1"/>
    <property type="match status" value="1"/>
</dbReference>
<dbReference type="SMART" id="SM01118">
    <property type="entry name" value="CYTH"/>
    <property type="match status" value="1"/>
</dbReference>
<proteinExistence type="predicted"/>
<name>A0A4R5W6I5_9BURK</name>
<dbReference type="InterPro" id="IPR033469">
    <property type="entry name" value="CYTH-like_dom_sf"/>
</dbReference>
<dbReference type="InterPro" id="IPR023577">
    <property type="entry name" value="CYTH_domain"/>
</dbReference>
<protein>
    <submittedName>
        <fullName evidence="3">CYTH domain-containing protein</fullName>
    </submittedName>
</protein>
<dbReference type="InterPro" id="IPR012042">
    <property type="entry name" value="NeuTTM/CthTTM-like"/>
</dbReference>
<dbReference type="PROSITE" id="PS51707">
    <property type="entry name" value="CYTH"/>
    <property type="match status" value="1"/>
</dbReference>
<feature type="active site" description="Proton acceptor" evidence="1">
    <location>
        <position position="29"/>
    </location>
</feature>
<reference evidence="3 4" key="1">
    <citation type="submission" date="2019-03" db="EMBL/GenBank/DDBJ databases">
        <title>Sapientia aquatica gen. nov., sp. nov., isolated from a crater lake.</title>
        <authorList>
            <person name="Felfoldi T."/>
            <person name="Szabo A."/>
            <person name="Toth E."/>
            <person name="Schumann P."/>
            <person name="Keki Z."/>
            <person name="Marialigeti K."/>
            <person name="Mathe I."/>
        </authorList>
    </citation>
    <scope>NUCLEOTIDE SEQUENCE [LARGE SCALE GENOMIC DNA]</scope>
    <source>
        <strain evidence="3 4">SA-152</strain>
    </source>
</reference>
<dbReference type="Proteomes" id="UP000294829">
    <property type="component" value="Unassembled WGS sequence"/>
</dbReference>
<evidence type="ECO:0000313" key="3">
    <source>
        <dbReference type="EMBL" id="TDK68709.1"/>
    </source>
</evidence>
<dbReference type="EMBL" id="SMYL01000001">
    <property type="protein sequence ID" value="TDK68709.1"/>
    <property type="molecule type" value="Genomic_DNA"/>
</dbReference>
<dbReference type="SUPFAM" id="SSF55154">
    <property type="entry name" value="CYTH-like phosphatases"/>
    <property type="match status" value="1"/>
</dbReference>
<sequence length="153" mass="17504">MATEIERKFLVLGTPWASLPKGELMRQGYLTASKQKVVRVRIEGDAAMLTIKGATQGISRGEWEYAIPVKDAQELLELCDQPLIEKYRYRIPFDNMLWELDVFIGANQGLVVAEIELESEHQVFAKPDWIGAEVSDDARYLNSNLQRQPYSTW</sequence>
<dbReference type="PANTHER" id="PTHR40114:SF1">
    <property type="entry name" value="SLR0698 PROTEIN"/>
    <property type="match status" value="1"/>
</dbReference>